<name>X0YSW5_9ZZZZ</name>
<comment type="caution">
    <text evidence="1">The sequence shown here is derived from an EMBL/GenBank/DDBJ whole genome shotgun (WGS) entry which is preliminary data.</text>
</comment>
<organism evidence="1">
    <name type="scientific">marine sediment metagenome</name>
    <dbReference type="NCBI Taxonomy" id="412755"/>
    <lineage>
        <taxon>unclassified sequences</taxon>
        <taxon>metagenomes</taxon>
        <taxon>ecological metagenomes</taxon>
    </lineage>
</organism>
<protein>
    <submittedName>
        <fullName evidence="1">Uncharacterized protein</fullName>
    </submittedName>
</protein>
<proteinExistence type="predicted"/>
<accession>X0YSW5</accession>
<evidence type="ECO:0000313" key="1">
    <source>
        <dbReference type="EMBL" id="GAG39761.1"/>
    </source>
</evidence>
<dbReference type="Gene3D" id="2.70.98.70">
    <property type="match status" value="1"/>
</dbReference>
<sequence>FGEDENMDAPGRLLAFRDTPDAAVAVAEARANHLRRMPRWPEEIGPGATFSRRRLDRPARYRRYVVLVRHPKGSALEDYLVVRDEPASAEPATFNLFVLARRVQQEDRVFRFDGQLGVDAVLFLATPPPESVTLAEWGWPDRGADAAVPEGFVAGRDRHRQGELQQWVRLRARPNQPFLAVLYPYRKDAEPPQMEALADGGGVRVTLGRESEEVYLASTPGRGVGGEAVIRRGGKTTVLLQKAVPAE</sequence>
<reference evidence="1" key="1">
    <citation type="journal article" date="2014" name="Front. Microbiol.">
        <title>High frequency of phylogenetically diverse reductive dehalogenase-homologous genes in deep subseafloor sedimentary metagenomes.</title>
        <authorList>
            <person name="Kawai M."/>
            <person name="Futagami T."/>
            <person name="Toyoda A."/>
            <person name="Takaki Y."/>
            <person name="Nishi S."/>
            <person name="Hori S."/>
            <person name="Arai W."/>
            <person name="Tsubouchi T."/>
            <person name="Morono Y."/>
            <person name="Uchiyama I."/>
            <person name="Ito T."/>
            <person name="Fujiyama A."/>
            <person name="Inagaki F."/>
            <person name="Takami H."/>
        </authorList>
    </citation>
    <scope>NUCLEOTIDE SEQUENCE</scope>
    <source>
        <strain evidence="1">Expedition CK06-06</strain>
    </source>
</reference>
<dbReference type="AlphaFoldDB" id="X0YSW5"/>
<feature type="non-terminal residue" evidence="1">
    <location>
        <position position="1"/>
    </location>
</feature>
<dbReference type="EMBL" id="BARS01046091">
    <property type="protein sequence ID" value="GAG39761.1"/>
    <property type="molecule type" value="Genomic_DNA"/>
</dbReference>
<feature type="non-terminal residue" evidence="1">
    <location>
        <position position="247"/>
    </location>
</feature>
<gene>
    <name evidence="1" type="ORF">S01H1_69421</name>
</gene>